<evidence type="ECO:0000256" key="2">
    <source>
        <dbReference type="SAM" id="SignalP"/>
    </source>
</evidence>
<dbReference type="AlphaFoldDB" id="A0A7W9FMN2"/>
<keyword evidence="1" id="KW-0812">Transmembrane</keyword>
<protein>
    <submittedName>
        <fullName evidence="3">Uncharacterized protein (TIGR02186 family)</fullName>
    </submittedName>
</protein>
<sequence>MSPQGLLLAFAVLLAALPARAETLIVALSSQQVRISSNFTGSSITVFGAVERDAATVSRAAFYDVVVVVKGPAETVVTRKKDRFLGVWLNRSSRTFVNVPSFYAMHASRPLEQVTTPQLLKRYQLGTDQIVFPVVADDGAVSAEAGDAYREAFVRLKSNARLYQSHPYAVSFPGAEIFQTTIELPANVPTGRYVTTVYLFRDGALLASKEEPIIVVKSGFEQTSYALAQSQGFLYGLAVVLLAIFTGWLAGVIFRRD</sequence>
<dbReference type="EMBL" id="JACHOO010000004">
    <property type="protein sequence ID" value="MBB5753386.1"/>
    <property type="molecule type" value="Genomic_DNA"/>
</dbReference>
<reference evidence="3 4" key="1">
    <citation type="submission" date="2020-08" db="EMBL/GenBank/DDBJ databases">
        <title>Genomic Encyclopedia of Type Strains, Phase IV (KMG-IV): sequencing the most valuable type-strain genomes for metagenomic binning, comparative biology and taxonomic classification.</title>
        <authorList>
            <person name="Goeker M."/>
        </authorList>
    </citation>
    <scope>NUCLEOTIDE SEQUENCE [LARGE SCALE GENOMIC DNA]</scope>
    <source>
        <strain evidence="3 4">DSM 16268</strain>
    </source>
</reference>
<feature type="signal peptide" evidence="2">
    <location>
        <begin position="1"/>
        <end position="21"/>
    </location>
</feature>
<dbReference type="InterPro" id="IPR019088">
    <property type="entry name" value="CHP02186-rel_TM"/>
</dbReference>
<dbReference type="Pfam" id="PF09608">
    <property type="entry name" value="Alph_Pro_TM"/>
    <property type="match status" value="1"/>
</dbReference>
<dbReference type="Proteomes" id="UP000523821">
    <property type="component" value="Unassembled WGS sequence"/>
</dbReference>
<feature type="chain" id="PRO_5030663989" evidence="2">
    <location>
        <begin position="22"/>
        <end position="257"/>
    </location>
</feature>
<name>A0A7W9FMN2_9HYPH</name>
<evidence type="ECO:0000313" key="3">
    <source>
        <dbReference type="EMBL" id="MBB5753386.1"/>
    </source>
</evidence>
<evidence type="ECO:0000313" key="4">
    <source>
        <dbReference type="Proteomes" id="UP000523821"/>
    </source>
</evidence>
<comment type="caution">
    <text evidence="3">The sequence shown here is derived from an EMBL/GenBank/DDBJ whole genome shotgun (WGS) entry which is preliminary data.</text>
</comment>
<keyword evidence="4" id="KW-1185">Reference proteome</keyword>
<keyword evidence="1" id="KW-1133">Transmembrane helix</keyword>
<evidence type="ECO:0000256" key="1">
    <source>
        <dbReference type="SAM" id="Phobius"/>
    </source>
</evidence>
<gene>
    <name evidence="3" type="ORF">GGQ63_002452</name>
</gene>
<keyword evidence="1" id="KW-0472">Membrane</keyword>
<dbReference type="RefSeq" id="WP_183856134.1">
    <property type="nucleotide sequence ID" value="NZ_JACHOO010000004.1"/>
</dbReference>
<feature type="transmembrane region" description="Helical" evidence="1">
    <location>
        <begin position="233"/>
        <end position="254"/>
    </location>
</feature>
<organism evidence="3 4">
    <name type="scientific">Prosthecomicrobium pneumaticum</name>
    <dbReference type="NCBI Taxonomy" id="81895"/>
    <lineage>
        <taxon>Bacteria</taxon>
        <taxon>Pseudomonadati</taxon>
        <taxon>Pseudomonadota</taxon>
        <taxon>Alphaproteobacteria</taxon>
        <taxon>Hyphomicrobiales</taxon>
        <taxon>Kaistiaceae</taxon>
        <taxon>Prosthecomicrobium</taxon>
    </lineage>
</organism>
<keyword evidence="2" id="KW-0732">Signal</keyword>
<accession>A0A7W9FMN2</accession>
<proteinExistence type="predicted"/>